<keyword evidence="15" id="KW-1185">Reference proteome</keyword>
<feature type="transmembrane region" description="Helical" evidence="13">
    <location>
        <begin position="136"/>
        <end position="155"/>
    </location>
</feature>
<reference evidence="14 15" key="1">
    <citation type="submission" date="2013-02" db="EMBL/GenBank/DDBJ databases">
        <title>Genome sequence of Clostridium saccharoperbutylacetonicum N1-4(HMT).</title>
        <authorList>
            <person name="Poehlein A."/>
            <person name="Daniel R."/>
        </authorList>
    </citation>
    <scope>NUCLEOTIDE SEQUENCE [LARGE SCALE GENOMIC DNA]</scope>
    <source>
        <strain evidence="15">N1-4(HMT)</strain>
    </source>
</reference>
<dbReference type="PATRIC" id="fig|931276.5.peg.2483"/>
<keyword evidence="9 13" id="KW-1133">Transmembrane helix</keyword>
<keyword evidence="11 13" id="KW-0472">Membrane</keyword>
<feature type="transmembrane region" description="Helical" evidence="13">
    <location>
        <begin position="319"/>
        <end position="339"/>
    </location>
</feature>
<dbReference type="Pfam" id="PF01554">
    <property type="entry name" value="MatE"/>
    <property type="match status" value="2"/>
</dbReference>
<dbReference type="PANTHER" id="PTHR43298:SF2">
    <property type="entry name" value="FMN_FAD EXPORTER YEEO-RELATED"/>
    <property type="match status" value="1"/>
</dbReference>
<dbReference type="GO" id="GO:0042910">
    <property type="term" value="F:xenobiotic transmembrane transporter activity"/>
    <property type="evidence" value="ECO:0007669"/>
    <property type="project" value="InterPro"/>
</dbReference>
<feature type="transmembrane region" description="Helical" evidence="13">
    <location>
        <begin position="240"/>
        <end position="262"/>
    </location>
</feature>
<dbReference type="eggNOG" id="COG0534">
    <property type="taxonomic scope" value="Bacteria"/>
</dbReference>
<evidence type="ECO:0000256" key="11">
    <source>
        <dbReference type="ARBA" id="ARBA00023136"/>
    </source>
</evidence>
<dbReference type="EMBL" id="CP004121">
    <property type="protein sequence ID" value="AGF56244.1"/>
    <property type="molecule type" value="Genomic_DNA"/>
</dbReference>
<feature type="transmembrane region" description="Helical" evidence="13">
    <location>
        <begin position="48"/>
        <end position="75"/>
    </location>
</feature>
<keyword evidence="8 13" id="KW-0812">Transmembrane</keyword>
<feature type="transmembrane region" description="Helical" evidence="13">
    <location>
        <begin position="167"/>
        <end position="192"/>
    </location>
</feature>
<feature type="transmembrane region" description="Helical" evidence="13">
    <location>
        <begin position="389"/>
        <end position="408"/>
    </location>
</feature>
<evidence type="ECO:0000256" key="8">
    <source>
        <dbReference type="ARBA" id="ARBA00022692"/>
    </source>
</evidence>
<dbReference type="AlphaFoldDB" id="M1MEC3"/>
<dbReference type="GO" id="GO:0006811">
    <property type="term" value="P:monoatomic ion transport"/>
    <property type="evidence" value="ECO:0007669"/>
    <property type="project" value="UniProtKB-KW"/>
</dbReference>
<evidence type="ECO:0000256" key="6">
    <source>
        <dbReference type="ARBA" id="ARBA00022449"/>
    </source>
</evidence>
<dbReference type="InterPro" id="IPR048279">
    <property type="entry name" value="MdtK-like"/>
</dbReference>
<dbReference type="RefSeq" id="WP_015392563.1">
    <property type="nucleotide sequence ID" value="NC_020291.1"/>
</dbReference>
<evidence type="ECO:0000256" key="10">
    <source>
        <dbReference type="ARBA" id="ARBA00023065"/>
    </source>
</evidence>
<feature type="transmembrane region" description="Helical" evidence="13">
    <location>
        <begin position="359"/>
        <end position="377"/>
    </location>
</feature>
<feature type="transmembrane region" description="Helical" evidence="13">
    <location>
        <begin position="414"/>
        <end position="435"/>
    </location>
</feature>
<evidence type="ECO:0000256" key="12">
    <source>
        <dbReference type="ARBA" id="ARBA00031636"/>
    </source>
</evidence>
<organism evidence="14 15">
    <name type="scientific">Clostridium saccharoperbutylacetonicum N1-4(HMT)</name>
    <dbReference type="NCBI Taxonomy" id="931276"/>
    <lineage>
        <taxon>Bacteria</taxon>
        <taxon>Bacillati</taxon>
        <taxon>Bacillota</taxon>
        <taxon>Clostridia</taxon>
        <taxon>Eubacteriales</taxon>
        <taxon>Clostridiaceae</taxon>
        <taxon>Clostridium</taxon>
    </lineage>
</organism>
<comment type="subcellular location">
    <subcellularLocation>
        <location evidence="2">Cell membrane</location>
        <topology evidence="2">Multi-pass membrane protein</topology>
    </subcellularLocation>
</comment>
<keyword evidence="10" id="KW-0406">Ion transport</keyword>
<comment type="similarity">
    <text evidence="3">Belongs to the multi antimicrobial extrusion (MATE) (TC 2.A.66.1) family.</text>
</comment>
<feature type="transmembrane region" description="Helical" evidence="13">
    <location>
        <begin position="21"/>
        <end position="42"/>
    </location>
</feature>
<keyword evidence="5" id="KW-0813">Transport</keyword>
<evidence type="ECO:0000313" key="14">
    <source>
        <dbReference type="EMBL" id="AGF56244.1"/>
    </source>
</evidence>
<dbReference type="STRING" id="36745.CLSAP_22980"/>
<keyword evidence="6" id="KW-0050">Antiport</keyword>
<evidence type="ECO:0000256" key="5">
    <source>
        <dbReference type="ARBA" id="ARBA00022448"/>
    </source>
</evidence>
<evidence type="ECO:0000256" key="1">
    <source>
        <dbReference type="ARBA" id="ARBA00003408"/>
    </source>
</evidence>
<gene>
    <name evidence="14" type="ORF">Cspa_c24790</name>
</gene>
<feature type="transmembrane region" description="Helical" evidence="13">
    <location>
        <begin position="95"/>
        <end position="116"/>
    </location>
</feature>
<dbReference type="Proteomes" id="UP000011728">
    <property type="component" value="Chromosome"/>
</dbReference>
<feature type="transmembrane region" description="Helical" evidence="13">
    <location>
        <begin position="268"/>
        <end position="288"/>
    </location>
</feature>
<dbReference type="GO" id="GO:0005886">
    <property type="term" value="C:plasma membrane"/>
    <property type="evidence" value="ECO:0007669"/>
    <property type="project" value="UniProtKB-SubCell"/>
</dbReference>
<evidence type="ECO:0000256" key="7">
    <source>
        <dbReference type="ARBA" id="ARBA00022475"/>
    </source>
</evidence>
<evidence type="ECO:0000256" key="4">
    <source>
        <dbReference type="ARBA" id="ARBA00020268"/>
    </source>
</evidence>
<dbReference type="InterPro" id="IPR050222">
    <property type="entry name" value="MATE_MdtK"/>
</dbReference>
<evidence type="ECO:0000256" key="13">
    <source>
        <dbReference type="SAM" id="Phobius"/>
    </source>
</evidence>
<evidence type="ECO:0000313" key="15">
    <source>
        <dbReference type="Proteomes" id="UP000011728"/>
    </source>
</evidence>
<accession>M1MEC3</accession>
<evidence type="ECO:0000256" key="3">
    <source>
        <dbReference type="ARBA" id="ARBA00010199"/>
    </source>
</evidence>
<keyword evidence="7" id="KW-1003">Cell membrane</keyword>
<dbReference type="InterPro" id="IPR002528">
    <property type="entry name" value="MATE_fam"/>
</dbReference>
<proteinExistence type="inferred from homology"/>
<evidence type="ECO:0000256" key="9">
    <source>
        <dbReference type="ARBA" id="ARBA00022989"/>
    </source>
</evidence>
<dbReference type="PANTHER" id="PTHR43298">
    <property type="entry name" value="MULTIDRUG RESISTANCE PROTEIN NORM-RELATED"/>
    <property type="match status" value="1"/>
</dbReference>
<feature type="transmembrane region" description="Helical" evidence="13">
    <location>
        <begin position="198"/>
        <end position="219"/>
    </location>
</feature>
<comment type="function">
    <text evidence="1">Multidrug efflux pump.</text>
</comment>
<dbReference type="HOGENOM" id="CLU_012893_19_2_9"/>
<dbReference type="KEGG" id="csr:Cspa_c24790"/>
<sequence length="449" mass="50090">MKIKNLIENYNKNEYKKINHIALPLVLNNVLAMIIGLCDQAMVGRISLAAFGAVGLIASTINSITGVLGSISIGFNIIGARCKGEKRYDELKSNFGLNIFLNIFIGAVFFLGALKFGKIILETLYGFDGEELIDASEYLTIYSISIGLNMILFTYSSYFKIMNKTKYILYGNIIASISNVFFDYVFIFGYFGFQKMGIRGHAIGSILGIFLNIGVYLVVTRKSKLHTLSSNKIIKSLKETLMLSAPIMGQEFLESTLLVITINSILSFIGILEVSVYNLLLAVVNILLMPMYAYSQASLTIISESLGAKNLSKGKKTPLRCLVLAVSFFIMLIIVLLILKNYIPRIITDDTELINSSILYIPIALLINTFFIPATIYKLSLQGIDDGKWVFLASILINFMGVIFILFFTKIIYLGLTGVYIGMAINYIILAIAFYSRYNNIIKEKIYIN</sequence>
<evidence type="ECO:0000256" key="2">
    <source>
        <dbReference type="ARBA" id="ARBA00004651"/>
    </source>
</evidence>
<dbReference type="GO" id="GO:0015297">
    <property type="term" value="F:antiporter activity"/>
    <property type="evidence" value="ECO:0007669"/>
    <property type="project" value="UniProtKB-KW"/>
</dbReference>
<name>M1MEC3_9CLOT</name>
<dbReference type="PIRSF" id="PIRSF006603">
    <property type="entry name" value="DinF"/>
    <property type="match status" value="1"/>
</dbReference>
<dbReference type="OrthoDB" id="9806302at2"/>
<protein>
    <recommendedName>
        <fullName evidence="4">Probable multidrug resistance protein NorM</fullName>
    </recommendedName>
    <alternativeName>
        <fullName evidence="12">Multidrug-efflux transporter</fullName>
    </alternativeName>
</protein>
<dbReference type="NCBIfam" id="TIGR00797">
    <property type="entry name" value="matE"/>
    <property type="match status" value="1"/>
</dbReference>